<feature type="region of interest" description="Disordered" evidence="4">
    <location>
        <begin position="470"/>
        <end position="489"/>
    </location>
</feature>
<feature type="compositionally biased region" description="Polar residues" evidence="4">
    <location>
        <begin position="279"/>
        <end position="288"/>
    </location>
</feature>
<name>A0A7S4GGL3_9EUGL</name>
<evidence type="ECO:0000256" key="2">
    <source>
        <dbReference type="ARBA" id="ARBA00022803"/>
    </source>
</evidence>
<feature type="region of interest" description="Disordered" evidence="4">
    <location>
        <begin position="501"/>
        <end position="611"/>
    </location>
</feature>
<dbReference type="InterPro" id="IPR000048">
    <property type="entry name" value="IQ_motif_EF-hand-BS"/>
</dbReference>
<evidence type="ECO:0000256" key="4">
    <source>
        <dbReference type="SAM" id="MobiDB-lite"/>
    </source>
</evidence>
<dbReference type="AlphaFoldDB" id="A0A7S4GGL3"/>
<dbReference type="InterPro" id="IPR019734">
    <property type="entry name" value="TPR_rpt"/>
</dbReference>
<organism evidence="5">
    <name type="scientific">Eutreptiella gymnastica</name>
    <dbReference type="NCBI Taxonomy" id="73025"/>
    <lineage>
        <taxon>Eukaryota</taxon>
        <taxon>Discoba</taxon>
        <taxon>Euglenozoa</taxon>
        <taxon>Euglenida</taxon>
        <taxon>Spirocuta</taxon>
        <taxon>Euglenophyceae</taxon>
        <taxon>Eutreptiales</taxon>
        <taxon>Eutreptiaceae</taxon>
        <taxon>Eutreptiella</taxon>
    </lineage>
</organism>
<feature type="compositionally biased region" description="Pro residues" evidence="4">
    <location>
        <begin position="514"/>
        <end position="532"/>
    </location>
</feature>
<evidence type="ECO:0000256" key="1">
    <source>
        <dbReference type="ARBA" id="ARBA00022737"/>
    </source>
</evidence>
<evidence type="ECO:0000313" key="5">
    <source>
        <dbReference type="EMBL" id="CAE0836477.1"/>
    </source>
</evidence>
<keyword evidence="1" id="KW-0677">Repeat</keyword>
<dbReference type="SMART" id="SM00015">
    <property type="entry name" value="IQ"/>
    <property type="match status" value="3"/>
</dbReference>
<dbReference type="EMBL" id="HBJA01138867">
    <property type="protein sequence ID" value="CAE0836477.1"/>
    <property type="molecule type" value="Transcribed_RNA"/>
</dbReference>
<accession>A0A7S4GGL3</accession>
<feature type="compositionally biased region" description="Polar residues" evidence="4">
    <location>
        <begin position="664"/>
        <end position="677"/>
    </location>
</feature>
<dbReference type="SMART" id="SM00028">
    <property type="entry name" value="TPR"/>
    <property type="match status" value="2"/>
</dbReference>
<sequence>MAAVVTAPAANMELRHELYGMEEAINMHHQQYGETLELVEMFRNLLLKCNSAAMRCLERSQTDMARELLEKAERLIEEVGTKLNADARETQQKLQATTFNNLSCYYSHEGDWDEALRYCTRAYSIEKNNPEATHTDLATSSLNMCAILSRVGKHTSAVKHAEAAVERLSQGIQSMDATVAMAKLPHFSHQGFAQQDHVVDADNPYPLLAIAYHNLATELAHCGNRRASKDAIRKALTLANKHLGPHHPTTSAISAAYGSHSVGTRRRSSAGQMVLVKSKGQTLQSNGQTPPPPKLPPLKVSAKHPLRAPQPPAANPRQLHTRPPRGPVPGVSGGLYVPGVSRATSAPSKPESLQNPMPPHNPPYPSGPHRPPPAYAFPGQQFGSTHPTYMHELAPPAAFGGPFPGYPPQPPPQPRKAYGSPLSLPMQPEYAPQIPQMVHSPSPPTDPDPPLFQDTLYPATFSPSSKEVAPLTFHQPHGYPPPPPEQMPAFAAQHMPMQAADPMPVPAAQHTPIQQPPSMPSPESPARPPTQPSPMQEAGGLPYSYPSGHYPLEPRVGSTGASGAALSPRSNKSPGAAGLAVHIAPSNPAMPHMPEHSTSPSSKTKSPKDSPVFKQQLGAMSESAASVNRSALQPFGSWDAPPDSPMHLPRAQPATSPLAASPRSVASKTSPKSSPTLVVNAGGLAPSAPASPKQKMMTPKAWKLAQAPKSASFTNAPFFRVWTQVLRSEHEVREHHACVIQRAWRCALARLELHNRRQLLYHHVYQVQTQAACMIQHATRRYLAVLLVGRERACQKIQAVLRGWGGRRQLAQDRVNARFQDALNRVRANMAARAVQHWYIKTRPKTKEEKLKLGRLRRERREIRTRNAIIIERVYRGHMARQRVRAMAAQKFMQERRQAREAQGKAP</sequence>
<feature type="compositionally biased region" description="Pro residues" evidence="4">
    <location>
        <begin position="441"/>
        <end position="450"/>
    </location>
</feature>
<dbReference type="PROSITE" id="PS50005">
    <property type="entry name" value="TPR"/>
    <property type="match status" value="1"/>
</dbReference>
<dbReference type="Gene3D" id="1.25.40.10">
    <property type="entry name" value="Tetratricopeptide repeat domain"/>
    <property type="match status" value="2"/>
</dbReference>
<dbReference type="PANTHER" id="PTHR45641">
    <property type="entry name" value="TETRATRICOPEPTIDE REPEAT PROTEIN (AFU_ORTHOLOGUE AFUA_6G03870)"/>
    <property type="match status" value="1"/>
</dbReference>
<dbReference type="SUPFAM" id="SSF48452">
    <property type="entry name" value="TPR-like"/>
    <property type="match status" value="1"/>
</dbReference>
<dbReference type="InterPro" id="IPR011990">
    <property type="entry name" value="TPR-like_helical_dom_sf"/>
</dbReference>
<feature type="compositionally biased region" description="Pro residues" evidence="4">
    <location>
        <begin position="404"/>
        <end position="414"/>
    </location>
</feature>
<keyword evidence="2 3" id="KW-0802">TPR repeat</keyword>
<dbReference type="Pfam" id="PF13374">
    <property type="entry name" value="TPR_10"/>
    <property type="match status" value="1"/>
</dbReference>
<feature type="compositionally biased region" description="Pro residues" evidence="4">
    <location>
        <begin position="356"/>
        <end position="375"/>
    </location>
</feature>
<reference evidence="5" key="1">
    <citation type="submission" date="2021-01" db="EMBL/GenBank/DDBJ databases">
        <authorList>
            <person name="Corre E."/>
            <person name="Pelletier E."/>
            <person name="Niang G."/>
            <person name="Scheremetjew M."/>
            <person name="Finn R."/>
            <person name="Kale V."/>
            <person name="Holt S."/>
            <person name="Cochrane G."/>
            <person name="Meng A."/>
            <person name="Brown T."/>
            <person name="Cohen L."/>
        </authorList>
    </citation>
    <scope>NUCLEOTIDE SEQUENCE</scope>
    <source>
        <strain evidence="5">CCMP1594</strain>
    </source>
</reference>
<proteinExistence type="predicted"/>
<feature type="compositionally biased region" description="Polar residues" evidence="4">
    <location>
        <begin position="342"/>
        <end position="355"/>
    </location>
</feature>
<feature type="region of interest" description="Disordered" evidence="4">
    <location>
        <begin position="242"/>
        <end position="463"/>
    </location>
</feature>
<feature type="region of interest" description="Disordered" evidence="4">
    <location>
        <begin position="633"/>
        <end position="700"/>
    </location>
</feature>
<protein>
    <submittedName>
        <fullName evidence="5">Uncharacterized protein</fullName>
    </submittedName>
</protein>
<dbReference type="Pfam" id="PF13424">
    <property type="entry name" value="TPR_12"/>
    <property type="match status" value="1"/>
</dbReference>
<dbReference type="PROSITE" id="PS50096">
    <property type="entry name" value="IQ"/>
    <property type="match status" value="2"/>
</dbReference>
<feature type="repeat" description="TPR" evidence="3">
    <location>
        <begin position="96"/>
        <end position="129"/>
    </location>
</feature>
<evidence type="ECO:0000256" key="3">
    <source>
        <dbReference type="PROSITE-ProRule" id="PRU00339"/>
    </source>
</evidence>
<dbReference type="PANTHER" id="PTHR45641:SF19">
    <property type="entry name" value="NEPHROCYSTIN-3"/>
    <property type="match status" value="1"/>
</dbReference>
<gene>
    <name evidence="5" type="ORF">EGYM00163_LOCUS47841</name>
</gene>
<dbReference type="Pfam" id="PF00612">
    <property type="entry name" value="IQ"/>
    <property type="match status" value="1"/>
</dbReference>